<evidence type="ECO:0000313" key="1">
    <source>
        <dbReference type="EMBL" id="GMH25449.1"/>
    </source>
</evidence>
<comment type="caution">
    <text evidence="1">The sequence shown here is derived from an EMBL/GenBank/DDBJ whole genome shotgun (WGS) entry which is preliminary data.</text>
</comment>
<reference evidence="1" key="1">
    <citation type="submission" date="2023-05" db="EMBL/GenBank/DDBJ databases">
        <title>Nepenthes gracilis genome sequencing.</title>
        <authorList>
            <person name="Fukushima K."/>
        </authorList>
    </citation>
    <scope>NUCLEOTIDE SEQUENCE</scope>
    <source>
        <strain evidence="1">SING2019-196</strain>
    </source>
</reference>
<keyword evidence="2" id="KW-1185">Reference proteome</keyword>
<sequence length="111" mass="12612">MTPLGCLRLLFIPIISNLTRFLEDDSLFSFGQEDASQWHYYDVGNGVIDKDFHSLCDDSCKAALPGNKWILLGVILKEKVSKIVELEVKADHEKSSKELGDLWSRNKEDVQ</sequence>
<proteinExistence type="predicted"/>
<name>A0AAD3TA29_NEPGR</name>
<organism evidence="1 2">
    <name type="scientific">Nepenthes gracilis</name>
    <name type="common">Slender pitcher plant</name>
    <dbReference type="NCBI Taxonomy" id="150966"/>
    <lineage>
        <taxon>Eukaryota</taxon>
        <taxon>Viridiplantae</taxon>
        <taxon>Streptophyta</taxon>
        <taxon>Embryophyta</taxon>
        <taxon>Tracheophyta</taxon>
        <taxon>Spermatophyta</taxon>
        <taxon>Magnoliopsida</taxon>
        <taxon>eudicotyledons</taxon>
        <taxon>Gunneridae</taxon>
        <taxon>Pentapetalae</taxon>
        <taxon>Caryophyllales</taxon>
        <taxon>Nepenthaceae</taxon>
        <taxon>Nepenthes</taxon>
    </lineage>
</organism>
<accession>A0AAD3TA29</accession>
<dbReference type="EMBL" id="BSYO01000029">
    <property type="protein sequence ID" value="GMH25449.1"/>
    <property type="molecule type" value="Genomic_DNA"/>
</dbReference>
<evidence type="ECO:0000313" key="2">
    <source>
        <dbReference type="Proteomes" id="UP001279734"/>
    </source>
</evidence>
<protein>
    <submittedName>
        <fullName evidence="1">Uncharacterized protein</fullName>
    </submittedName>
</protein>
<dbReference type="Proteomes" id="UP001279734">
    <property type="component" value="Unassembled WGS sequence"/>
</dbReference>
<dbReference type="AlphaFoldDB" id="A0AAD3TA29"/>
<gene>
    <name evidence="1" type="ORF">Nepgr_027292</name>
</gene>